<dbReference type="EMBL" id="CP102780">
    <property type="protein sequence ID" value="UVA79992.1"/>
    <property type="molecule type" value="Genomic_DNA"/>
</dbReference>
<keyword evidence="3" id="KW-1185">Reference proteome</keyword>
<evidence type="ECO:0000313" key="3">
    <source>
        <dbReference type="Proteomes" id="UP001058980"/>
    </source>
</evidence>
<dbReference type="Proteomes" id="UP001058980">
    <property type="component" value="Chromosome"/>
</dbReference>
<gene>
    <name evidence="2" type="ORF">NTU39_02865</name>
</gene>
<accession>A0ABY5QGS6</accession>
<feature type="coiled-coil region" evidence="1">
    <location>
        <begin position="32"/>
        <end position="66"/>
    </location>
</feature>
<protein>
    <submittedName>
        <fullName evidence="2">Uncharacterized protein</fullName>
    </submittedName>
</protein>
<sequence>MNTGRKIEKALTAIQEALVEQSAEMAKQGDRLDRLETVVLAQARNIAELEADVKNLRDRAIQSAIDRGVPTKIVAQAHGLSPGRVSQIAPRKRPPLC</sequence>
<evidence type="ECO:0000256" key="1">
    <source>
        <dbReference type="SAM" id="Coils"/>
    </source>
</evidence>
<proteinExistence type="predicted"/>
<reference evidence="2" key="1">
    <citation type="submission" date="2022-08" db="EMBL/GenBank/DDBJ databases">
        <title>Multi-unit outbreak of Pandoraea commovens among non-cystic fibrosis intensive care patients from 2019 to 2021 in Berlin, Germany.</title>
        <authorList>
            <person name="Menzel P."/>
        </authorList>
    </citation>
    <scope>NUCLEOTIDE SEQUENCE</scope>
    <source>
        <strain evidence="2">LB-19-202-79</strain>
    </source>
</reference>
<dbReference type="RefSeq" id="WP_257959164.1">
    <property type="nucleotide sequence ID" value="NZ_CP102780.1"/>
</dbReference>
<evidence type="ECO:0000313" key="2">
    <source>
        <dbReference type="EMBL" id="UVA79992.1"/>
    </source>
</evidence>
<organism evidence="2 3">
    <name type="scientific">Pandoraea commovens</name>
    <dbReference type="NCBI Taxonomy" id="2508289"/>
    <lineage>
        <taxon>Bacteria</taxon>
        <taxon>Pseudomonadati</taxon>
        <taxon>Pseudomonadota</taxon>
        <taxon>Betaproteobacteria</taxon>
        <taxon>Burkholderiales</taxon>
        <taxon>Burkholderiaceae</taxon>
        <taxon>Pandoraea</taxon>
    </lineage>
</organism>
<keyword evidence="1" id="KW-0175">Coiled coil</keyword>
<name>A0ABY5QGS6_9BURK</name>